<proteinExistence type="inferred from homology"/>
<dbReference type="InterPro" id="IPR000668">
    <property type="entry name" value="Peptidase_C1A_C"/>
</dbReference>
<comment type="similarity">
    <text evidence="1">Belongs to the peptidase C1 family.</text>
</comment>
<dbReference type="SUPFAM" id="SSF54001">
    <property type="entry name" value="Cysteine proteinases"/>
    <property type="match status" value="2"/>
</dbReference>
<feature type="chain" id="PRO_5046568392" evidence="2">
    <location>
        <begin position="27"/>
        <end position="183"/>
    </location>
</feature>
<name>A0ABM4UQL9_COFAR</name>
<keyword evidence="2" id="KW-0732">Signal</keyword>
<dbReference type="InterPro" id="IPR038765">
    <property type="entry name" value="Papain-like_cys_pep_sf"/>
</dbReference>
<organism evidence="4 5">
    <name type="scientific">Coffea arabica</name>
    <name type="common">Arabian coffee</name>
    <dbReference type="NCBI Taxonomy" id="13443"/>
    <lineage>
        <taxon>Eukaryota</taxon>
        <taxon>Viridiplantae</taxon>
        <taxon>Streptophyta</taxon>
        <taxon>Embryophyta</taxon>
        <taxon>Tracheophyta</taxon>
        <taxon>Spermatophyta</taxon>
        <taxon>Magnoliopsida</taxon>
        <taxon>eudicotyledons</taxon>
        <taxon>Gunneridae</taxon>
        <taxon>Pentapetalae</taxon>
        <taxon>asterids</taxon>
        <taxon>lamiids</taxon>
        <taxon>Gentianales</taxon>
        <taxon>Rubiaceae</taxon>
        <taxon>Ixoroideae</taxon>
        <taxon>Gardenieae complex</taxon>
        <taxon>Bertiereae - Coffeeae clade</taxon>
        <taxon>Coffeeae</taxon>
        <taxon>Coffea</taxon>
    </lineage>
</organism>
<evidence type="ECO:0000256" key="1">
    <source>
        <dbReference type="ARBA" id="ARBA00008455"/>
    </source>
</evidence>
<accession>A0ABM4UQL9</accession>
<dbReference type="Proteomes" id="UP001652660">
    <property type="component" value="Chromosome 6c"/>
</dbReference>
<feature type="domain" description="Cathepsin propeptide inhibitor" evidence="3">
    <location>
        <begin position="38"/>
        <end position="95"/>
    </location>
</feature>
<dbReference type="InterPro" id="IPR013128">
    <property type="entry name" value="Peptidase_C1A"/>
</dbReference>
<sequence length="183" mass="20356">MAWTFNSMLITAAFLLLAMLASQATARSLYEASLTEKHEQWMVEHGRVYKDEAEKAKRFKIFKETVEYIEAFNKAGNKSYVLGINRFADLTNEEFLSASTGYNYKPRKDVSQGTSFRYADVSDAPPSTDWRQKGAVTGVKDQAACGKSWGTSWGEDGYMRLQRDTGAPEGLCGIASQASYPTA</sequence>
<evidence type="ECO:0000259" key="3">
    <source>
        <dbReference type="SMART" id="SM00848"/>
    </source>
</evidence>
<reference evidence="5" key="1">
    <citation type="submission" date="2025-08" db="UniProtKB">
        <authorList>
            <consortium name="RefSeq"/>
        </authorList>
    </citation>
    <scope>IDENTIFICATION</scope>
    <source>
        <tissue evidence="5">Leaves</tissue>
    </source>
</reference>
<evidence type="ECO:0000313" key="4">
    <source>
        <dbReference type="Proteomes" id="UP001652660"/>
    </source>
</evidence>
<keyword evidence="4" id="KW-1185">Reference proteome</keyword>
<dbReference type="Pfam" id="PF08246">
    <property type="entry name" value="Inhibitor_I29"/>
    <property type="match status" value="1"/>
</dbReference>
<feature type="signal peptide" evidence="2">
    <location>
        <begin position="1"/>
        <end position="26"/>
    </location>
</feature>
<dbReference type="InterPro" id="IPR013201">
    <property type="entry name" value="Prot_inhib_I29"/>
</dbReference>
<protein>
    <submittedName>
        <fullName evidence="5">Senescence-specific cysteine protease SAG39-like</fullName>
    </submittedName>
</protein>
<dbReference type="PANTHER" id="PTHR12411">
    <property type="entry name" value="CYSTEINE PROTEASE FAMILY C1-RELATED"/>
    <property type="match status" value="1"/>
</dbReference>
<gene>
    <name evidence="5" type="primary">LOC140008643</name>
</gene>
<dbReference type="Pfam" id="PF00112">
    <property type="entry name" value="Peptidase_C1"/>
    <property type="match status" value="1"/>
</dbReference>
<dbReference type="SMART" id="SM00848">
    <property type="entry name" value="Inhibitor_I29"/>
    <property type="match status" value="1"/>
</dbReference>
<evidence type="ECO:0000313" key="5">
    <source>
        <dbReference type="RefSeq" id="XP_071909580.1"/>
    </source>
</evidence>
<evidence type="ECO:0000256" key="2">
    <source>
        <dbReference type="SAM" id="SignalP"/>
    </source>
</evidence>
<dbReference type="Gene3D" id="3.90.70.10">
    <property type="entry name" value="Cysteine proteinases"/>
    <property type="match status" value="2"/>
</dbReference>
<dbReference type="GeneID" id="140008643"/>
<dbReference type="RefSeq" id="XP_071909580.1">
    <property type="nucleotide sequence ID" value="XM_072053479.1"/>
</dbReference>